<dbReference type="Pfam" id="PF13490">
    <property type="entry name" value="zf-HC2"/>
    <property type="match status" value="1"/>
</dbReference>
<evidence type="ECO:0000256" key="1">
    <source>
        <dbReference type="SAM" id="MobiDB-lite"/>
    </source>
</evidence>
<dbReference type="AlphaFoldDB" id="A0A8I1AMY2"/>
<protein>
    <submittedName>
        <fullName evidence="3">Zf-HC2 domain-containing protein</fullName>
    </submittedName>
</protein>
<sequence>MLNCREATRLMSEAQEHPLKLGDKLSLKMHVMMCSGCRNFGEQMHTLRQITRAYTEGADESVPPPPHRDDKGAP</sequence>
<accession>A0A8I1AMY2</accession>
<gene>
    <name evidence="3" type="ORF">JAO13_06735</name>
</gene>
<evidence type="ECO:0000313" key="4">
    <source>
        <dbReference type="Proteomes" id="UP000645612"/>
    </source>
</evidence>
<dbReference type="Proteomes" id="UP000645612">
    <property type="component" value="Unassembled WGS sequence"/>
</dbReference>
<feature type="region of interest" description="Disordered" evidence="1">
    <location>
        <begin position="55"/>
        <end position="74"/>
    </location>
</feature>
<evidence type="ECO:0000259" key="2">
    <source>
        <dbReference type="Pfam" id="PF13490"/>
    </source>
</evidence>
<comment type="caution">
    <text evidence="3">The sequence shown here is derived from an EMBL/GenBank/DDBJ whole genome shotgun (WGS) entry which is preliminary data.</text>
</comment>
<reference evidence="3" key="1">
    <citation type="submission" date="2020-12" db="EMBL/GenBank/DDBJ databases">
        <title>Burkholderia cepacia complex in Mexico.</title>
        <authorList>
            <person name="Estrada P."/>
        </authorList>
    </citation>
    <scope>NUCLEOTIDE SEQUENCE</scope>
    <source>
        <strain evidence="3">871</strain>
    </source>
</reference>
<dbReference type="EMBL" id="JAEDXG010000004">
    <property type="protein sequence ID" value="MBH9696137.1"/>
    <property type="molecule type" value="Genomic_DNA"/>
</dbReference>
<proteinExistence type="predicted"/>
<dbReference type="InterPro" id="IPR027383">
    <property type="entry name" value="Znf_put"/>
</dbReference>
<dbReference type="RefSeq" id="WP_182594297.1">
    <property type="nucleotide sequence ID" value="NZ_JAEDXF010000004.1"/>
</dbReference>
<evidence type="ECO:0000313" key="3">
    <source>
        <dbReference type="EMBL" id="MBH9696137.1"/>
    </source>
</evidence>
<name>A0A8I1AMY2_BURCE</name>
<organism evidence="3 4">
    <name type="scientific">Burkholderia cepacia</name>
    <name type="common">Pseudomonas cepacia</name>
    <dbReference type="NCBI Taxonomy" id="292"/>
    <lineage>
        <taxon>Bacteria</taxon>
        <taxon>Pseudomonadati</taxon>
        <taxon>Pseudomonadota</taxon>
        <taxon>Betaproteobacteria</taxon>
        <taxon>Burkholderiales</taxon>
        <taxon>Burkholderiaceae</taxon>
        <taxon>Burkholderia</taxon>
        <taxon>Burkholderia cepacia complex</taxon>
    </lineage>
</organism>
<feature type="domain" description="Putative zinc-finger" evidence="2">
    <location>
        <begin position="4"/>
        <end position="38"/>
    </location>
</feature>